<proteinExistence type="predicted"/>
<evidence type="ECO:0000313" key="3">
    <source>
        <dbReference type="Proteomes" id="UP000644507"/>
    </source>
</evidence>
<dbReference type="AlphaFoldDB" id="A0A918TEK8"/>
<dbReference type="Gene3D" id="2.60.120.260">
    <property type="entry name" value="Galactose-binding domain-like"/>
    <property type="match status" value="1"/>
</dbReference>
<sequence>MKSLLICLLVPGISQAATITTLSSGAVGLIPDGSTTGIQSSLSFTEPLEIIQGIEVTLKLSAAPGESAYLGDLYFYLTDGTNLVTLMNRAGQDSGLPGGYSDNQSVSITFAATSLIDIHTYREAITGNASTPLSGPLTGIFQADGRLTDPSTVATGDSRDSSLTDYEGLTADRTFTLFGADLSTSGSHQIDGWSVTLTTVPEPSASLLSLIAGLTLLARRKRQS</sequence>
<keyword evidence="3" id="KW-1185">Reference proteome</keyword>
<gene>
    <name evidence="2" type="ORF">GCM10007100_04610</name>
</gene>
<name>A0A918TEK8_9BACT</name>
<comment type="caution">
    <text evidence="2">The sequence shown here is derived from an EMBL/GenBank/DDBJ whole genome shotgun (WGS) entry which is preliminary data.</text>
</comment>
<feature type="signal peptide" evidence="1">
    <location>
        <begin position="1"/>
        <end position="16"/>
    </location>
</feature>
<dbReference type="InterPro" id="IPR013424">
    <property type="entry name" value="Ice-binding_C"/>
</dbReference>
<protein>
    <recommendedName>
        <fullName evidence="4">PEP-CTERM protein-sorting domain-containing protein</fullName>
    </recommendedName>
</protein>
<organism evidence="2 3">
    <name type="scientific">Roseibacillus persicicus</name>
    <dbReference type="NCBI Taxonomy" id="454148"/>
    <lineage>
        <taxon>Bacteria</taxon>
        <taxon>Pseudomonadati</taxon>
        <taxon>Verrucomicrobiota</taxon>
        <taxon>Verrucomicrobiia</taxon>
        <taxon>Verrucomicrobiales</taxon>
        <taxon>Verrucomicrobiaceae</taxon>
        <taxon>Roseibacillus</taxon>
    </lineage>
</organism>
<dbReference type="NCBIfam" id="TIGR02595">
    <property type="entry name" value="PEP_CTERM"/>
    <property type="match status" value="1"/>
</dbReference>
<evidence type="ECO:0000313" key="2">
    <source>
        <dbReference type="EMBL" id="GHC42632.1"/>
    </source>
</evidence>
<evidence type="ECO:0000256" key="1">
    <source>
        <dbReference type="SAM" id="SignalP"/>
    </source>
</evidence>
<keyword evidence="1" id="KW-0732">Signal</keyword>
<feature type="chain" id="PRO_5037057546" description="PEP-CTERM protein-sorting domain-containing protein" evidence="1">
    <location>
        <begin position="17"/>
        <end position="224"/>
    </location>
</feature>
<evidence type="ECO:0008006" key="4">
    <source>
        <dbReference type="Google" id="ProtNLM"/>
    </source>
</evidence>
<dbReference type="EMBL" id="BMXI01000001">
    <property type="protein sequence ID" value="GHC42632.1"/>
    <property type="molecule type" value="Genomic_DNA"/>
</dbReference>
<reference evidence="2" key="1">
    <citation type="journal article" date="2014" name="Int. J. Syst. Evol. Microbiol.">
        <title>Complete genome sequence of Corynebacterium casei LMG S-19264T (=DSM 44701T), isolated from a smear-ripened cheese.</title>
        <authorList>
            <consortium name="US DOE Joint Genome Institute (JGI-PGF)"/>
            <person name="Walter F."/>
            <person name="Albersmeier A."/>
            <person name="Kalinowski J."/>
            <person name="Ruckert C."/>
        </authorList>
    </citation>
    <scope>NUCLEOTIDE SEQUENCE</scope>
    <source>
        <strain evidence="2">KCTC 12988</strain>
    </source>
</reference>
<dbReference type="RefSeq" id="WP_189566960.1">
    <property type="nucleotide sequence ID" value="NZ_BMXI01000001.1"/>
</dbReference>
<accession>A0A918TEK8</accession>
<reference evidence="2" key="2">
    <citation type="submission" date="2020-09" db="EMBL/GenBank/DDBJ databases">
        <authorList>
            <person name="Sun Q."/>
            <person name="Kim S."/>
        </authorList>
    </citation>
    <scope>NUCLEOTIDE SEQUENCE</scope>
    <source>
        <strain evidence="2">KCTC 12988</strain>
    </source>
</reference>
<dbReference type="Proteomes" id="UP000644507">
    <property type="component" value="Unassembled WGS sequence"/>
</dbReference>